<feature type="region of interest" description="Disordered" evidence="6">
    <location>
        <begin position="275"/>
        <end position="309"/>
    </location>
</feature>
<keyword evidence="3 7" id="KW-0812">Transmembrane</keyword>
<name>A0A8H7NIB4_BIOOC</name>
<dbReference type="EMBL" id="JADCTT010000002">
    <property type="protein sequence ID" value="KAF9756217.1"/>
    <property type="molecule type" value="Genomic_DNA"/>
</dbReference>
<evidence type="ECO:0000256" key="2">
    <source>
        <dbReference type="ARBA" id="ARBA00022448"/>
    </source>
</evidence>
<gene>
    <name evidence="8" type="ORF">IM811_007161</name>
</gene>
<organism evidence="8 9">
    <name type="scientific">Bionectria ochroleuca</name>
    <name type="common">Gliocladium roseum</name>
    <dbReference type="NCBI Taxonomy" id="29856"/>
    <lineage>
        <taxon>Eukaryota</taxon>
        <taxon>Fungi</taxon>
        <taxon>Dikarya</taxon>
        <taxon>Ascomycota</taxon>
        <taxon>Pezizomycotina</taxon>
        <taxon>Sordariomycetes</taxon>
        <taxon>Hypocreomycetidae</taxon>
        <taxon>Hypocreales</taxon>
        <taxon>Bionectriaceae</taxon>
        <taxon>Clonostachys</taxon>
    </lineage>
</organism>
<evidence type="ECO:0000256" key="4">
    <source>
        <dbReference type="ARBA" id="ARBA00022989"/>
    </source>
</evidence>
<proteinExistence type="predicted"/>
<evidence type="ECO:0000313" key="9">
    <source>
        <dbReference type="Proteomes" id="UP000616885"/>
    </source>
</evidence>
<evidence type="ECO:0000256" key="3">
    <source>
        <dbReference type="ARBA" id="ARBA00022692"/>
    </source>
</evidence>
<dbReference type="Proteomes" id="UP000616885">
    <property type="component" value="Unassembled WGS sequence"/>
</dbReference>
<sequence>MEPAYQEEHHAKRSEMTTFWHLYLDKSAMHFVKTIISLFALSSFAAAQYADEAGLNPRDNYLAAREEFLDARDTYLAARDLYVRGPRIGKCEKSPGGGLPCVFRGHMCKSCEKGKKAGDNAANRWAPFLVASAALSAIGSSLIYTFGPDTPMDKWLGHQILAGSPTGYLSQIPNMSNASAVDMTDMRTISAMTLFFQLIGGSFSVSAGRTTPGVPSSVILGVGASELRIVFKPEQLPGLLETYMDGFRSAFTLATTLLDVSAPIALMHKLEEQGPEAPAVKSMDCDEEKQPNEGFESADTPVAAKNPAI</sequence>
<evidence type="ECO:0000313" key="8">
    <source>
        <dbReference type="EMBL" id="KAF9756217.1"/>
    </source>
</evidence>
<dbReference type="GO" id="GO:0005886">
    <property type="term" value="C:plasma membrane"/>
    <property type="evidence" value="ECO:0007669"/>
    <property type="project" value="TreeGrafter"/>
</dbReference>
<evidence type="ECO:0000256" key="6">
    <source>
        <dbReference type="SAM" id="MobiDB-lite"/>
    </source>
</evidence>
<evidence type="ECO:0000256" key="7">
    <source>
        <dbReference type="SAM" id="Phobius"/>
    </source>
</evidence>
<protein>
    <submittedName>
        <fullName evidence="8">Uncharacterized protein</fullName>
    </submittedName>
</protein>
<evidence type="ECO:0000256" key="1">
    <source>
        <dbReference type="ARBA" id="ARBA00004141"/>
    </source>
</evidence>
<dbReference type="PANTHER" id="PTHR23501">
    <property type="entry name" value="MAJOR FACILITATOR SUPERFAMILY"/>
    <property type="match status" value="1"/>
</dbReference>
<comment type="subcellular location">
    <subcellularLocation>
        <location evidence="1">Membrane</location>
        <topology evidence="1">Multi-pass membrane protein</topology>
    </subcellularLocation>
</comment>
<keyword evidence="5 7" id="KW-0472">Membrane</keyword>
<evidence type="ECO:0000256" key="5">
    <source>
        <dbReference type="ARBA" id="ARBA00023136"/>
    </source>
</evidence>
<reference evidence="8" key="1">
    <citation type="submission" date="2020-10" db="EMBL/GenBank/DDBJ databases">
        <title>High-Quality Genome Resource of Clonostachys rosea strain S41 by Oxford Nanopore Long-Read Sequencing.</title>
        <authorList>
            <person name="Wang H."/>
        </authorList>
    </citation>
    <scope>NUCLEOTIDE SEQUENCE</scope>
    <source>
        <strain evidence="8">S41</strain>
    </source>
</reference>
<accession>A0A8H7NIB4</accession>
<comment type="caution">
    <text evidence="8">The sequence shown here is derived from an EMBL/GenBank/DDBJ whole genome shotgun (WGS) entry which is preliminary data.</text>
</comment>
<dbReference type="GO" id="GO:0022857">
    <property type="term" value="F:transmembrane transporter activity"/>
    <property type="evidence" value="ECO:0007669"/>
    <property type="project" value="TreeGrafter"/>
</dbReference>
<dbReference type="PANTHER" id="PTHR23501:SF177">
    <property type="entry name" value="MAJOR FACILITATOR SUPERFAMILY (MFS) PROFILE DOMAIN-CONTAINING PROTEIN-RELATED"/>
    <property type="match status" value="1"/>
</dbReference>
<feature type="transmembrane region" description="Helical" evidence="7">
    <location>
        <begin position="125"/>
        <end position="146"/>
    </location>
</feature>
<dbReference type="AlphaFoldDB" id="A0A8H7NIB4"/>
<keyword evidence="2" id="KW-0813">Transport</keyword>
<keyword evidence="4 7" id="KW-1133">Transmembrane helix</keyword>